<evidence type="ECO:0000313" key="2">
    <source>
        <dbReference type="EMBL" id="MCC5467613.1"/>
    </source>
</evidence>
<dbReference type="InterPro" id="IPR022225">
    <property type="entry name" value="Phage_tail_fibre_N"/>
</dbReference>
<evidence type="ECO:0000259" key="1">
    <source>
        <dbReference type="Pfam" id="PF12571"/>
    </source>
</evidence>
<reference evidence="2" key="1">
    <citation type="submission" date="2021-11" db="EMBL/GenBank/DDBJ databases">
        <title>Description of a new species Pelosinus isolated from the bottom sediments of Lake Baikal.</title>
        <authorList>
            <person name="Zakharyuk A."/>
        </authorList>
    </citation>
    <scope>NUCLEOTIDE SEQUENCE</scope>
    <source>
        <strain evidence="2">Bkl1</strain>
    </source>
</reference>
<dbReference type="Pfam" id="PF12571">
    <property type="entry name" value="Phage_tail_fib"/>
    <property type="match status" value="1"/>
</dbReference>
<keyword evidence="3" id="KW-1185">Reference proteome</keyword>
<evidence type="ECO:0000313" key="3">
    <source>
        <dbReference type="Proteomes" id="UP001165492"/>
    </source>
</evidence>
<organism evidence="2 3">
    <name type="scientific">Pelosinus baikalensis</name>
    <dbReference type="NCBI Taxonomy" id="2892015"/>
    <lineage>
        <taxon>Bacteria</taxon>
        <taxon>Bacillati</taxon>
        <taxon>Bacillota</taxon>
        <taxon>Negativicutes</taxon>
        <taxon>Selenomonadales</taxon>
        <taxon>Sporomusaceae</taxon>
        <taxon>Pelosinus</taxon>
    </lineage>
</organism>
<protein>
    <submittedName>
        <fullName evidence="2">Phage tail protein</fullName>
    </submittedName>
</protein>
<feature type="domain" description="Phage tail fibre protein N-terminal" evidence="1">
    <location>
        <begin position="8"/>
        <end position="100"/>
    </location>
</feature>
<sequence>MCKSSGQTGQLAKVIKMVFGTGGVNQENQPTPPDASDTALKNQTYEKNLDSTEFPTTTTCRFKCTLTGEECNGQEISEIALKDEEGDLVAIKTFGKKTKDAESTFVFEWDEEF</sequence>
<comment type="caution">
    <text evidence="2">The sequence shown here is derived from an EMBL/GenBank/DDBJ whole genome shotgun (WGS) entry which is preliminary data.</text>
</comment>
<proteinExistence type="predicted"/>
<accession>A0ABS8HWT4</accession>
<dbReference type="Proteomes" id="UP001165492">
    <property type="component" value="Unassembled WGS sequence"/>
</dbReference>
<dbReference type="EMBL" id="JAJHJB010000037">
    <property type="protein sequence ID" value="MCC5467613.1"/>
    <property type="molecule type" value="Genomic_DNA"/>
</dbReference>
<name>A0ABS8HWT4_9FIRM</name>
<gene>
    <name evidence="2" type="ORF">LMF89_19960</name>
</gene>